<dbReference type="Pfam" id="PF12987">
    <property type="entry name" value="DUF3871"/>
    <property type="match status" value="1"/>
</dbReference>
<dbReference type="Proteomes" id="UP000253410">
    <property type="component" value="Unassembled WGS sequence"/>
</dbReference>
<accession>A0A365Y5Q3</accession>
<dbReference type="InterPro" id="IPR024353">
    <property type="entry name" value="DUF3871"/>
</dbReference>
<evidence type="ECO:0000313" key="2">
    <source>
        <dbReference type="Proteomes" id="UP000253410"/>
    </source>
</evidence>
<dbReference type="EMBL" id="QFFJ01000001">
    <property type="protein sequence ID" value="RBL93334.1"/>
    <property type="molecule type" value="Genomic_DNA"/>
</dbReference>
<protein>
    <recommendedName>
        <fullName evidence="3">DUF3871 family protein</fullName>
    </recommendedName>
</protein>
<keyword evidence="2" id="KW-1185">Reference proteome</keyword>
<sequence length="327" mass="37678">MNTVAVLNRPTNHTYLEYEEVSTDKPFMQANTEGFSLTEIRANHTIPAFAKDNEPLISHCDFIDVTNQAVTDIFKGDAILSPNIRLSHPIKGRIPDAKDKPAKELLEHEKTLYYERMAFIIEVPTITATIGGNQLTLNVGGVKAYNQDNLYNKKGTDEHFKVFIGFQNKVCTNMCVWSDGFVGDLKVKSIDQLKISIYQLFQEYNSHQHLTALKNFTNYNLTERQFVQLIGRCKLYNYLPSQMKSEIPALLFGDTMISTVCRDYYKDESFCRNDDGSINLWRFYNLFTGANKSSYIDSFLDRSVNAFQFTEQIKHALDNQYHSWFLN</sequence>
<evidence type="ECO:0008006" key="3">
    <source>
        <dbReference type="Google" id="ProtNLM"/>
    </source>
</evidence>
<organism evidence="1 2">
    <name type="scientific">Chitinophaga flava</name>
    <dbReference type="NCBI Taxonomy" id="2259036"/>
    <lineage>
        <taxon>Bacteria</taxon>
        <taxon>Pseudomonadati</taxon>
        <taxon>Bacteroidota</taxon>
        <taxon>Chitinophagia</taxon>
        <taxon>Chitinophagales</taxon>
        <taxon>Chitinophagaceae</taxon>
        <taxon>Chitinophaga</taxon>
    </lineage>
</organism>
<proteinExistence type="predicted"/>
<comment type="caution">
    <text evidence="1">The sequence shown here is derived from an EMBL/GenBank/DDBJ whole genome shotgun (WGS) entry which is preliminary data.</text>
</comment>
<name>A0A365Y5Q3_9BACT</name>
<dbReference type="RefSeq" id="WP_113615931.1">
    <property type="nucleotide sequence ID" value="NZ_QFFJ01000001.1"/>
</dbReference>
<dbReference type="OrthoDB" id="995338at2"/>
<reference evidence="1 2" key="1">
    <citation type="submission" date="2018-05" db="EMBL/GenBank/DDBJ databases">
        <title>Chitinophaga sp. K3CV102501T nov., isolated from isolated from a monsoon evergreen broad-leaved forest soil.</title>
        <authorList>
            <person name="Lv Y."/>
        </authorList>
    </citation>
    <scope>NUCLEOTIDE SEQUENCE [LARGE SCALE GENOMIC DNA]</scope>
    <source>
        <strain evidence="1 2">GDMCC 1.1325</strain>
    </source>
</reference>
<evidence type="ECO:0000313" key="1">
    <source>
        <dbReference type="EMBL" id="RBL93334.1"/>
    </source>
</evidence>
<dbReference type="AlphaFoldDB" id="A0A365Y5Q3"/>
<gene>
    <name evidence="1" type="ORF">DF182_12475</name>
</gene>